<dbReference type="InParanoid" id="B7S4H6"/>
<keyword evidence="2" id="KW-1185">Reference proteome</keyword>
<dbReference type="AlphaFoldDB" id="B7S4H6"/>
<dbReference type="PaxDb" id="2850-Phatrdraft1504"/>
<organism evidence="1 2">
    <name type="scientific">Phaeodactylum tricornutum (strain CCAP 1055/1)</name>
    <dbReference type="NCBI Taxonomy" id="556484"/>
    <lineage>
        <taxon>Eukaryota</taxon>
        <taxon>Sar</taxon>
        <taxon>Stramenopiles</taxon>
        <taxon>Ochrophyta</taxon>
        <taxon>Bacillariophyta</taxon>
        <taxon>Bacillariophyceae</taxon>
        <taxon>Bacillariophycidae</taxon>
        <taxon>Naviculales</taxon>
        <taxon>Phaeodactylaceae</taxon>
        <taxon>Phaeodactylum</taxon>
    </lineage>
</organism>
<evidence type="ECO:0000313" key="2">
    <source>
        <dbReference type="Proteomes" id="UP000000759"/>
    </source>
</evidence>
<accession>B7S4H6</accession>
<sequence>MSHHQIHYHWICSREHAFDFDAQTVFGKVVKHYSESTAAKISSGTTLSYLTSAKYGSSWTGTAEGFILHWKNHLRIYNNTVPATEKLPPQLCLSLLESSVRDVSELRQVNTTANLDLAIGGSPISYENYLSLLLAAATLYDKGNNFSNSRSPKSKRSPFVTETTFPDDDYGVDYDIDLSPYIPCEMWDKLSDNAKEILRVMSSPKEGNASANSKPPSDAEFDTLPHVVLTSDVDWDPSIIDNEIDLVTDWHDAVQDLPSDPYVEPRFNSTGEYRHRHIANFDIF</sequence>
<dbReference type="KEGG" id="pti:PHATRDRAFT_bd1504"/>
<protein>
    <submittedName>
        <fullName evidence="1">Uncharacterized protein</fullName>
    </submittedName>
</protein>
<dbReference type="Proteomes" id="UP000000759">
    <property type="component" value="Unassembled WGS sequence"/>
</dbReference>
<reference evidence="1 2" key="1">
    <citation type="journal article" date="2008" name="Nature">
        <title>The Phaeodactylum genome reveals the evolutionary history of diatom genomes.</title>
        <authorList>
            <person name="Bowler C."/>
            <person name="Allen A.E."/>
            <person name="Badger J.H."/>
            <person name="Grimwood J."/>
            <person name="Jabbari K."/>
            <person name="Kuo A."/>
            <person name="Maheswari U."/>
            <person name="Martens C."/>
            <person name="Maumus F."/>
            <person name="Otillar R.P."/>
            <person name="Rayko E."/>
            <person name="Salamov A."/>
            <person name="Vandepoele K."/>
            <person name="Beszteri B."/>
            <person name="Gruber A."/>
            <person name="Heijde M."/>
            <person name="Katinka M."/>
            <person name="Mock T."/>
            <person name="Valentin K."/>
            <person name="Verret F."/>
            <person name="Berges J.A."/>
            <person name="Brownlee C."/>
            <person name="Cadoret J.P."/>
            <person name="Chiovitti A."/>
            <person name="Choi C.J."/>
            <person name="Coesel S."/>
            <person name="De Martino A."/>
            <person name="Detter J.C."/>
            <person name="Durkin C."/>
            <person name="Falciatore A."/>
            <person name="Fournet J."/>
            <person name="Haruta M."/>
            <person name="Huysman M.J."/>
            <person name="Jenkins B.D."/>
            <person name="Jiroutova K."/>
            <person name="Jorgensen R.E."/>
            <person name="Joubert Y."/>
            <person name="Kaplan A."/>
            <person name="Kroger N."/>
            <person name="Kroth P.G."/>
            <person name="La Roche J."/>
            <person name="Lindquist E."/>
            <person name="Lommer M."/>
            <person name="Martin-Jezequel V."/>
            <person name="Lopez P.J."/>
            <person name="Lucas S."/>
            <person name="Mangogna M."/>
            <person name="McGinnis K."/>
            <person name="Medlin L.K."/>
            <person name="Montsant A."/>
            <person name="Oudot-Le Secq M.P."/>
            <person name="Napoli C."/>
            <person name="Obornik M."/>
            <person name="Parker M.S."/>
            <person name="Petit J.L."/>
            <person name="Porcel B.M."/>
            <person name="Poulsen N."/>
            <person name="Robison M."/>
            <person name="Rychlewski L."/>
            <person name="Rynearson T.A."/>
            <person name="Schmutz J."/>
            <person name="Shapiro H."/>
            <person name="Siaut M."/>
            <person name="Stanley M."/>
            <person name="Sussman M.R."/>
            <person name="Taylor A.R."/>
            <person name="Vardi A."/>
            <person name="von Dassow P."/>
            <person name="Vyverman W."/>
            <person name="Willis A."/>
            <person name="Wyrwicz L.S."/>
            <person name="Rokhsar D.S."/>
            <person name="Weissenbach J."/>
            <person name="Armbrust E.V."/>
            <person name="Green B.R."/>
            <person name="Van de Peer Y."/>
            <person name="Grigoriev I.V."/>
        </authorList>
    </citation>
    <scope>NUCLEOTIDE SEQUENCE [LARGE SCALE GENOMIC DNA]</scope>
    <source>
        <strain evidence="1 2">CCAP 1055/1</strain>
    </source>
</reference>
<dbReference type="EMBL" id="DS999290">
    <property type="protein sequence ID" value="EEC42548.1"/>
    <property type="molecule type" value="Genomic_DNA"/>
</dbReference>
<proteinExistence type="predicted"/>
<name>B7S4H6_PHATC</name>
<evidence type="ECO:0000313" key="1">
    <source>
        <dbReference type="EMBL" id="EEC42548.1"/>
    </source>
</evidence>
<dbReference type="RefSeq" id="XP_002176468.1">
    <property type="nucleotide sequence ID" value="XM_002176432.1"/>
</dbReference>
<reference evidence="2" key="2">
    <citation type="submission" date="2008-08" db="EMBL/GenBank/DDBJ databases">
        <authorList>
            <consortium name="Diatom Consortium"/>
            <person name="Grigoriev I."/>
            <person name="Grimwood J."/>
            <person name="Kuo A."/>
            <person name="Otillar R.P."/>
            <person name="Salamov A."/>
            <person name="Detter J.C."/>
            <person name="Lindquist E."/>
            <person name="Shapiro H."/>
            <person name="Lucas S."/>
            <person name="Glavina del Rio T."/>
            <person name="Pitluck S."/>
            <person name="Rokhsar D."/>
            <person name="Bowler C."/>
        </authorList>
    </citation>
    <scope>GENOME REANNOTATION</scope>
    <source>
        <strain evidence="2">CCAP 1055/1</strain>
    </source>
</reference>
<gene>
    <name evidence="1" type="ORF">PHATRDRAFT_bd1504</name>
</gene>
<dbReference type="GeneID" id="7204823"/>